<dbReference type="Proteomes" id="UP000017836">
    <property type="component" value="Unassembled WGS sequence"/>
</dbReference>
<evidence type="ECO:0000313" key="2">
    <source>
        <dbReference type="Proteomes" id="UP000017836"/>
    </source>
</evidence>
<evidence type="ECO:0000313" key="1">
    <source>
        <dbReference type="EMBL" id="ERM95959.1"/>
    </source>
</evidence>
<reference evidence="2" key="1">
    <citation type="journal article" date="2013" name="Science">
        <title>The Amborella genome and the evolution of flowering plants.</title>
        <authorList>
            <consortium name="Amborella Genome Project"/>
        </authorList>
    </citation>
    <scope>NUCLEOTIDE SEQUENCE [LARGE SCALE GENOMIC DNA]</scope>
</reference>
<proteinExistence type="predicted"/>
<keyword evidence="2" id="KW-1185">Reference proteome</keyword>
<protein>
    <submittedName>
        <fullName evidence="1">Uncharacterized protein</fullName>
    </submittedName>
</protein>
<dbReference type="HOGENOM" id="CLU_2963913_0_0_1"/>
<sequence length="59" mass="6206">MGLSFFDVAGDMPRRMTTCHVARVSGGPRMRNPVGNNTPEDTIIIVACDDGQRGPGACG</sequence>
<dbReference type="Gramene" id="ERM95959">
    <property type="protein sequence ID" value="ERM95959"/>
    <property type="gene ID" value="AMTR_s00060p00211900"/>
</dbReference>
<accession>W1NL31</accession>
<organism evidence="1 2">
    <name type="scientific">Amborella trichopoda</name>
    <dbReference type="NCBI Taxonomy" id="13333"/>
    <lineage>
        <taxon>Eukaryota</taxon>
        <taxon>Viridiplantae</taxon>
        <taxon>Streptophyta</taxon>
        <taxon>Embryophyta</taxon>
        <taxon>Tracheophyta</taxon>
        <taxon>Spermatophyta</taxon>
        <taxon>Magnoliopsida</taxon>
        <taxon>Amborellales</taxon>
        <taxon>Amborellaceae</taxon>
        <taxon>Amborella</taxon>
    </lineage>
</organism>
<name>W1NL31_AMBTC</name>
<dbReference type="AlphaFoldDB" id="W1NL31"/>
<dbReference type="EMBL" id="KI397373">
    <property type="protein sequence ID" value="ERM95959.1"/>
    <property type="molecule type" value="Genomic_DNA"/>
</dbReference>
<gene>
    <name evidence="1" type="ORF">AMTR_s00060p00211900</name>
</gene>